<dbReference type="STRING" id="558152.IQ37_18845"/>
<dbReference type="eggNOG" id="COG2141">
    <property type="taxonomic scope" value="Bacteria"/>
</dbReference>
<reference evidence="3 4" key="1">
    <citation type="submission" date="2014-07" db="EMBL/GenBank/DDBJ databases">
        <title>Genome of Chryseobacterium piperi CTM.</title>
        <authorList>
            <person name="Pipes S.E."/>
            <person name="Stropko S.J."/>
            <person name="Newman J.D."/>
        </authorList>
    </citation>
    <scope>NUCLEOTIDE SEQUENCE [LARGE SCALE GENOMIC DNA]</scope>
    <source>
        <strain evidence="3 4">CTM</strain>
    </source>
</reference>
<dbReference type="GO" id="GO:0016705">
    <property type="term" value="F:oxidoreductase activity, acting on paired donors, with incorporation or reduction of molecular oxygen"/>
    <property type="evidence" value="ECO:0007669"/>
    <property type="project" value="InterPro"/>
</dbReference>
<dbReference type="NCBIfam" id="TIGR03558">
    <property type="entry name" value="oxido_grp_1"/>
    <property type="match status" value="1"/>
</dbReference>
<dbReference type="KEGG" id="cpip:CJF12_13750"/>
<comment type="caution">
    <text evidence="3">The sequence shown here is derived from an EMBL/GenBank/DDBJ whole genome shotgun (WGS) entry which is preliminary data.</text>
</comment>
<dbReference type="AlphaFoldDB" id="A0A086AEA1"/>
<dbReference type="Gene3D" id="3.20.20.30">
    <property type="entry name" value="Luciferase-like domain"/>
    <property type="match status" value="1"/>
</dbReference>
<accession>A0A086AEA1</accession>
<evidence type="ECO:0000259" key="2">
    <source>
        <dbReference type="Pfam" id="PF00296"/>
    </source>
</evidence>
<sequence length="354" mass="39427">MNDQKEKNSEQNPIPLKNDKTMKLSILDQSAIVTGQHPKETLANNIELAQWAEELGYESILFSEHHGVPAYASSSPEILAAIVLGQTKKIKVGTGGIMLRNYPAYKVAEITKLLASVFPGRFVLGLGKAPGGLKMSTLALNDNKLPTISTISQKIKDIVAYLSEDTTITQDRYDDLIAQPQHLDTQPEVWWLGSGNNSAREASKNGLGYSYSHFLVDEKENASVNLYKNEFVPSVISQAPRLQIALSVSVAEDYDTAKRNAYSMAYQILEARRGLAPSPLIHPDEVEQKIQDSEDNDDFQQVMNNILIATPETIGRQLSEITTFYAADNFIVMSNIYDKESRFKNFELLIKNIQ</sequence>
<dbReference type="Pfam" id="PF00296">
    <property type="entry name" value="Bac_luciferase"/>
    <property type="match status" value="1"/>
</dbReference>
<dbReference type="InterPro" id="IPR011251">
    <property type="entry name" value="Luciferase-like_dom"/>
</dbReference>
<feature type="domain" description="Luciferase-like" evidence="2">
    <location>
        <begin position="22"/>
        <end position="320"/>
    </location>
</feature>
<dbReference type="InterPro" id="IPR019949">
    <property type="entry name" value="CmoO-like"/>
</dbReference>
<name>A0A086AEA1_9FLAO</name>
<dbReference type="Proteomes" id="UP000028709">
    <property type="component" value="Unassembled WGS sequence"/>
</dbReference>
<organism evidence="3 4">
    <name type="scientific">Chryseobacterium piperi</name>
    <dbReference type="NCBI Taxonomy" id="558152"/>
    <lineage>
        <taxon>Bacteria</taxon>
        <taxon>Pseudomonadati</taxon>
        <taxon>Bacteroidota</taxon>
        <taxon>Flavobacteriia</taxon>
        <taxon>Flavobacteriales</taxon>
        <taxon>Weeksellaceae</taxon>
        <taxon>Chryseobacterium group</taxon>
        <taxon>Chryseobacterium</taxon>
    </lineage>
</organism>
<gene>
    <name evidence="3" type="ORF">IQ37_18845</name>
</gene>
<dbReference type="OrthoDB" id="9780518at2"/>
<dbReference type="InterPro" id="IPR036661">
    <property type="entry name" value="Luciferase-like_sf"/>
</dbReference>
<dbReference type="InterPro" id="IPR050766">
    <property type="entry name" value="Bact_Lucif_Oxidored"/>
</dbReference>
<evidence type="ECO:0000256" key="1">
    <source>
        <dbReference type="ARBA" id="ARBA00007789"/>
    </source>
</evidence>
<dbReference type="PANTHER" id="PTHR30137">
    <property type="entry name" value="LUCIFERASE-LIKE MONOOXYGENASE"/>
    <property type="match status" value="1"/>
</dbReference>
<dbReference type="SUPFAM" id="SSF51679">
    <property type="entry name" value="Bacterial luciferase-like"/>
    <property type="match status" value="1"/>
</dbReference>
<protein>
    <recommendedName>
        <fullName evidence="2">Luciferase-like domain-containing protein</fullName>
    </recommendedName>
</protein>
<dbReference type="GO" id="GO:0005829">
    <property type="term" value="C:cytosol"/>
    <property type="evidence" value="ECO:0007669"/>
    <property type="project" value="TreeGrafter"/>
</dbReference>
<comment type="similarity">
    <text evidence="1">To bacterial alkanal monooxygenase alpha and beta chains.</text>
</comment>
<proteinExistence type="predicted"/>
<dbReference type="PANTHER" id="PTHR30137:SF20">
    <property type="entry name" value="N-ACETYL-S-ALKYLCYSTEINE MONOOXYGENASE"/>
    <property type="match status" value="1"/>
</dbReference>
<evidence type="ECO:0000313" key="4">
    <source>
        <dbReference type="Proteomes" id="UP000028709"/>
    </source>
</evidence>
<keyword evidence="4" id="KW-1185">Reference proteome</keyword>
<evidence type="ECO:0000313" key="3">
    <source>
        <dbReference type="EMBL" id="KFF15015.1"/>
    </source>
</evidence>
<dbReference type="EMBL" id="JPRJ01000061">
    <property type="protein sequence ID" value="KFF15015.1"/>
    <property type="molecule type" value="Genomic_DNA"/>
</dbReference>
<dbReference type="RefSeq" id="WP_034687942.1">
    <property type="nucleotide sequence ID" value="NZ_CP023049.2"/>
</dbReference>